<dbReference type="OrthoDB" id="9794403at2"/>
<dbReference type="GO" id="GO:0006313">
    <property type="term" value="P:DNA transposition"/>
    <property type="evidence" value="ECO:0007669"/>
    <property type="project" value="InterPro"/>
</dbReference>
<dbReference type="InterPro" id="IPR002686">
    <property type="entry name" value="Transposase_17"/>
</dbReference>
<evidence type="ECO:0000259" key="1">
    <source>
        <dbReference type="SMART" id="SM01321"/>
    </source>
</evidence>
<feature type="domain" description="Transposase IS200-like" evidence="1">
    <location>
        <begin position="21"/>
        <end position="177"/>
    </location>
</feature>
<name>A0A4R2EBU0_9BACT</name>
<evidence type="ECO:0000313" key="3">
    <source>
        <dbReference type="Proteomes" id="UP000294830"/>
    </source>
</evidence>
<dbReference type="GO" id="GO:0043565">
    <property type="term" value="F:sequence-specific DNA binding"/>
    <property type="evidence" value="ECO:0007669"/>
    <property type="project" value="TreeGrafter"/>
</dbReference>
<dbReference type="GO" id="GO:0004803">
    <property type="term" value="F:transposase activity"/>
    <property type="evidence" value="ECO:0007669"/>
    <property type="project" value="InterPro"/>
</dbReference>
<accession>A0A4R2EBU0</accession>
<sequence>MNYNPNIHHRQSIRLKGYDYSQAGLYFVTLCLYGRACLFGHIENAEMILNDSGRTAQQCWLDIPNHYPNVVLHEYVIMPNHVHGIVQIVDDGGYGECRGVCKGEIFFAPAVDPTDEQMVIRGTSRTIGSMLRGFKIGVTKWMRQNTNVQNIWQRNYYEHIIRNEQSYQNIAEYIVDNPVKWKDDKFYVG</sequence>
<dbReference type="SUPFAM" id="SSF143422">
    <property type="entry name" value="Transposase IS200-like"/>
    <property type="match status" value="1"/>
</dbReference>
<dbReference type="Gene3D" id="3.30.70.1290">
    <property type="entry name" value="Transposase IS200-like"/>
    <property type="match status" value="1"/>
</dbReference>
<dbReference type="InterPro" id="IPR052715">
    <property type="entry name" value="RAYT_transposase"/>
</dbReference>
<dbReference type="InterPro" id="IPR036515">
    <property type="entry name" value="Transposase_17_sf"/>
</dbReference>
<comment type="caution">
    <text evidence="2">The sequence shown here is derived from an EMBL/GenBank/DDBJ whole genome shotgun (WGS) entry which is preliminary data.</text>
</comment>
<proteinExistence type="predicted"/>
<dbReference type="AlphaFoldDB" id="A0A4R2EBU0"/>
<reference evidence="2 3" key="1">
    <citation type="submission" date="2019-03" db="EMBL/GenBank/DDBJ databases">
        <title>Genomic Encyclopedia of Archaeal and Bacterial Type Strains, Phase II (KMG-II): from individual species to whole genera.</title>
        <authorList>
            <person name="Goeker M."/>
        </authorList>
    </citation>
    <scope>NUCLEOTIDE SEQUENCE [LARGE SCALE GENOMIC DNA]</scope>
    <source>
        <strain evidence="2 3">RL-C</strain>
    </source>
</reference>
<dbReference type="Proteomes" id="UP000294830">
    <property type="component" value="Unassembled WGS sequence"/>
</dbReference>
<keyword evidence="3" id="KW-1185">Reference proteome</keyword>
<dbReference type="RefSeq" id="WP_131839784.1">
    <property type="nucleotide sequence ID" value="NZ_SLWB01000011.1"/>
</dbReference>
<dbReference type="PANTHER" id="PTHR36966:SF1">
    <property type="entry name" value="REP-ASSOCIATED TYROSINE TRANSPOSASE"/>
    <property type="match status" value="1"/>
</dbReference>
<dbReference type="EMBL" id="SLWB01000011">
    <property type="protein sequence ID" value="TCN65405.1"/>
    <property type="molecule type" value="Genomic_DNA"/>
</dbReference>
<dbReference type="PANTHER" id="PTHR36966">
    <property type="entry name" value="REP-ASSOCIATED TYROSINE TRANSPOSASE"/>
    <property type="match status" value="1"/>
</dbReference>
<protein>
    <submittedName>
        <fullName evidence="2">REP element-mobilizing transposase RayT</fullName>
    </submittedName>
</protein>
<dbReference type="SMART" id="SM01321">
    <property type="entry name" value="Y1_Tnp"/>
    <property type="match status" value="1"/>
</dbReference>
<organism evidence="2 3">
    <name type="scientific">Acetobacteroides hydrogenigenes</name>
    <dbReference type="NCBI Taxonomy" id="979970"/>
    <lineage>
        <taxon>Bacteria</taxon>
        <taxon>Pseudomonadati</taxon>
        <taxon>Bacteroidota</taxon>
        <taxon>Bacteroidia</taxon>
        <taxon>Bacteroidales</taxon>
        <taxon>Rikenellaceae</taxon>
        <taxon>Acetobacteroides</taxon>
    </lineage>
</organism>
<gene>
    <name evidence="2" type="ORF">CLV25_11185</name>
</gene>
<evidence type="ECO:0000313" key="2">
    <source>
        <dbReference type="EMBL" id="TCN65405.1"/>
    </source>
</evidence>